<protein>
    <recommendedName>
        <fullName evidence="2">Thioredoxin domain-containing protein</fullName>
    </recommendedName>
</protein>
<dbReference type="RefSeq" id="WP_189059305.1">
    <property type="nucleotide sequence ID" value="NZ_BMMK01000017.1"/>
</dbReference>
<dbReference type="InterPro" id="IPR036249">
    <property type="entry name" value="Thioredoxin-like_sf"/>
</dbReference>
<dbReference type="Pfam" id="PF08534">
    <property type="entry name" value="Redoxin"/>
    <property type="match status" value="1"/>
</dbReference>
<dbReference type="InterPro" id="IPR013740">
    <property type="entry name" value="Redoxin"/>
</dbReference>
<dbReference type="EMBL" id="BMMK01000017">
    <property type="protein sequence ID" value="GGM62785.1"/>
    <property type="molecule type" value="Genomic_DNA"/>
</dbReference>
<gene>
    <name evidence="3" type="ORF">GCM10012275_36890</name>
</gene>
<dbReference type="SUPFAM" id="SSF52833">
    <property type="entry name" value="Thioredoxin-like"/>
    <property type="match status" value="1"/>
</dbReference>
<dbReference type="PANTHER" id="PTHR42852">
    <property type="entry name" value="THIOL:DISULFIDE INTERCHANGE PROTEIN DSBE"/>
    <property type="match status" value="1"/>
</dbReference>
<evidence type="ECO:0000259" key="2">
    <source>
        <dbReference type="PROSITE" id="PS51352"/>
    </source>
</evidence>
<dbReference type="InterPro" id="IPR013766">
    <property type="entry name" value="Thioredoxin_domain"/>
</dbReference>
<reference evidence="3" key="2">
    <citation type="submission" date="2020-09" db="EMBL/GenBank/DDBJ databases">
        <authorList>
            <person name="Sun Q."/>
            <person name="Zhou Y."/>
        </authorList>
    </citation>
    <scope>NUCLEOTIDE SEQUENCE</scope>
    <source>
        <strain evidence="3">CGMCC 4.5737</strain>
    </source>
</reference>
<proteinExistence type="predicted"/>
<sequence>MLRPRPWIVGILAATVLLGGCGGPTSSSTQAAGSSAPRASEPAPAPAPAAPKELQFQATTLDDTPFSGESLVGRNAVVWFWAPWCAICRKEAPQVTAAARRHAGDVQFVGIPGAAKVPEMKEFVAEQKLDAFPQVADTDGGLWSRFGVTGQPAYAFISADGKVDVVQGSLQEQQLDERVRQLTGA</sequence>
<accession>A0A8J3FUW8</accession>
<keyword evidence="4" id="KW-1185">Reference proteome</keyword>
<feature type="domain" description="Thioredoxin" evidence="2">
    <location>
        <begin position="30"/>
        <end position="184"/>
    </location>
</feature>
<dbReference type="GO" id="GO:0016491">
    <property type="term" value="F:oxidoreductase activity"/>
    <property type="evidence" value="ECO:0007669"/>
    <property type="project" value="InterPro"/>
</dbReference>
<dbReference type="Gene3D" id="3.40.30.10">
    <property type="entry name" value="Glutaredoxin"/>
    <property type="match status" value="1"/>
</dbReference>
<feature type="compositionally biased region" description="Low complexity" evidence="1">
    <location>
        <begin position="26"/>
        <end position="42"/>
    </location>
</feature>
<dbReference type="PROSITE" id="PS51257">
    <property type="entry name" value="PROKAR_LIPOPROTEIN"/>
    <property type="match status" value="1"/>
</dbReference>
<evidence type="ECO:0000313" key="3">
    <source>
        <dbReference type="EMBL" id="GGM62785.1"/>
    </source>
</evidence>
<evidence type="ECO:0000256" key="1">
    <source>
        <dbReference type="SAM" id="MobiDB-lite"/>
    </source>
</evidence>
<feature type="region of interest" description="Disordered" evidence="1">
    <location>
        <begin position="26"/>
        <end position="50"/>
    </location>
</feature>
<dbReference type="PROSITE" id="PS51352">
    <property type="entry name" value="THIOREDOXIN_2"/>
    <property type="match status" value="1"/>
</dbReference>
<dbReference type="InterPro" id="IPR050553">
    <property type="entry name" value="Thioredoxin_ResA/DsbE_sf"/>
</dbReference>
<dbReference type="Proteomes" id="UP000637578">
    <property type="component" value="Unassembled WGS sequence"/>
</dbReference>
<dbReference type="PANTHER" id="PTHR42852:SF17">
    <property type="entry name" value="THIOREDOXIN-LIKE PROTEIN HI_1115"/>
    <property type="match status" value="1"/>
</dbReference>
<comment type="caution">
    <text evidence="3">The sequence shown here is derived from an EMBL/GenBank/DDBJ whole genome shotgun (WGS) entry which is preliminary data.</text>
</comment>
<reference evidence="3" key="1">
    <citation type="journal article" date="2014" name="Int. J. Syst. Evol. Microbiol.">
        <title>Complete genome sequence of Corynebacterium casei LMG S-19264T (=DSM 44701T), isolated from a smear-ripened cheese.</title>
        <authorList>
            <consortium name="US DOE Joint Genome Institute (JGI-PGF)"/>
            <person name="Walter F."/>
            <person name="Albersmeier A."/>
            <person name="Kalinowski J."/>
            <person name="Ruckert C."/>
        </authorList>
    </citation>
    <scope>NUCLEOTIDE SEQUENCE</scope>
    <source>
        <strain evidence="3">CGMCC 4.5737</strain>
    </source>
</reference>
<name>A0A8J3FUW8_9PSEU</name>
<organism evidence="3 4">
    <name type="scientific">Longimycelium tulufanense</name>
    <dbReference type="NCBI Taxonomy" id="907463"/>
    <lineage>
        <taxon>Bacteria</taxon>
        <taxon>Bacillati</taxon>
        <taxon>Actinomycetota</taxon>
        <taxon>Actinomycetes</taxon>
        <taxon>Pseudonocardiales</taxon>
        <taxon>Pseudonocardiaceae</taxon>
        <taxon>Longimycelium</taxon>
    </lineage>
</organism>
<evidence type="ECO:0000313" key="4">
    <source>
        <dbReference type="Proteomes" id="UP000637578"/>
    </source>
</evidence>
<dbReference type="AlphaFoldDB" id="A0A8J3FUW8"/>